<feature type="domain" description="NAD-dependent epimerase/dehydratase" evidence="1">
    <location>
        <begin position="10"/>
        <end position="84"/>
    </location>
</feature>
<reference evidence="2 3" key="1">
    <citation type="submission" date="2014-11" db="EMBL/GenBank/DDBJ databases">
        <authorList>
            <person name="Wibberg Daniel"/>
        </authorList>
    </citation>
    <scope>NUCLEOTIDE SEQUENCE [LARGE SCALE GENOMIC DNA]</scope>
    <source>
        <strain evidence="2">Rhizoctonia solani AG1-IB 7/3/14</strain>
    </source>
</reference>
<dbReference type="InterPro" id="IPR036291">
    <property type="entry name" value="NAD(P)-bd_dom_sf"/>
</dbReference>
<dbReference type="Gene3D" id="3.40.50.720">
    <property type="entry name" value="NAD(P)-binding Rossmann-like Domain"/>
    <property type="match status" value="1"/>
</dbReference>
<keyword evidence="3" id="KW-1185">Reference proteome</keyword>
<organism evidence="2 3">
    <name type="scientific">Thanatephorus cucumeris (strain AG1-IB / isolate 7/3/14)</name>
    <name type="common">Lettuce bottom rot fungus</name>
    <name type="synonym">Rhizoctonia solani</name>
    <dbReference type="NCBI Taxonomy" id="1108050"/>
    <lineage>
        <taxon>Eukaryota</taxon>
        <taxon>Fungi</taxon>
        <taxon>Dikarya</taxon>
        <taxon>Basidiomycota</taxon>
        <taxon>Agaricomycotina</taxon>
        <taxon>Agaricomycetes</taxon>
        <taxon>Cantharellales</taxon>
        <taxon>Ceratobasidiaceae</taxon>
        <taxon>Rhizoctonia</taxon>
        <taxon>Rhizoctonia solani AG-1</taxon>
    </lineage>
</organism>
<name>A0A0B7FWA3_THACB</name>
<proteinExistence type="predicted"/>
<evidence type="ECO:0000313" key="2">
    <source>
        <dbReference type="EMBL" id="CEL61134.1"/>
    </source>
</evidence>
<dbReference type="Pfam" id="PF01370">
    <property type="entry name" value="Epimerase"/>
    <property type="match status" value="1"/>
</dbReference>
<sequence>MTYLEIFGAHEREEIDAYIIAPSCIYGIGDGPVKRASQQIPLMINTSFKYKQAVYVGKGTNVWNNVHISDLVKLYDLVYIHATSVRDGKSPRPKKFENFYLGSVGEYAWGDIAKHLGPLLHREGLANTPEARSITADEMNSPAVATNSRSLAERSRSLGWSPAAKDVYNTLQEDLDAVLGSPK</sequence>
<dbReference type="InterPro" id="IPR051783">
    <property type="entry name" value="NAD(P)-dependent_oxidoreduct"/>
</dbReference>
<dbReference type="SUPFAM" id="SSF51735">
    <property type="entry name" value="NAD(P)-binding Rossmann-fold domains"/>
    <property type="match status" value="1"/>
</dbReference>
<dbReference type="InterPro" id="IPR001509">
    <property type="entry name" value="Epimerase_deHydtase"/>
</dbReference>
<evidence type="ECO:0000313" key="3">
    <source>
        <dbReference type="Proteomes" id="UP000059188"/>
    </source>
</evidence>
<dbReference type="Proteomes" id="UP000059188">
    <property type="component" value="Unassembled WGS sequence"/>
</dbReference>
<accession>A0A0B7FWA3</accession>
<dbReference type="GO" id="GO:0005737">
    <property type="term" value="C:cytoplasm"/>
    <property type="evidence" value="ECO:0007669"/>
    <property type="project" value="TreeGrafter"/>
</dbReference>
<protein>
    <recommendedName>
        <fullName evidence="1">NAD-dependent epimerase/dehydratase domain-containing protein</fullName>
    </recommendedName>
</protein>
<dbReference type="OrthoDB" id="10262413at2759"/>
<dbReference type="GO" id="GO:0004029">
    <property type="term" value="F:aldehyde dehydrogenase (NAD+) activity"/>
    <property type="evidence" value="ECO:0007669"/>
    <property type="project" value="TreeGrafter"/>
</dbReference>
<dbReference type="STRING" id="1108050.A0A0B7FWA3"/>
<dbReference type="AlphaFoldDB" id="A0A0B7FWA3"/>
<dbReference type="PANTHER" id="PTHR48079">
    <property type="entry name" value="PROTEIN YEEZ"/>
    <property type="match status" value="1"/>
</dbReference>
<dbReference type="PANTHER" id="PTHR48079:SF6">
    <property type="entry name" value="NAD(P)-BINDING DOMAIN-CONTAINING PROTEIN-RELATED"/>
    <property type="match status" value="1"/>
</dbReference>
<dbReference type="EMBL" id="LN679600">
    <property type="protein sequence ID" value="CEL61134.1"/>
    <property type="molecule type" value="Genomic_DNA"/>
</dbReference>
<evidence type="ECO:0000259" key="1">
    <source>
        <dbReference type="Pfam" id="PF01370"/>
    </source>
</evidence>
<gene>
    <name evidence="2" type="ORF">RSOLAG1IB_12392</name>
</gene>